<dbReference type="PROSITE" id="PS51626">
    <property type="entry name" value="SAM_MT_TRM1"/>
    <property type="match status" value="1"/>
</dbReference>
<evidence type="ECO:0000256" key="7">
    <source>
        <dbReference type="PROSITE-ProRule" id="PRU00958"/>
    </source>
</evidence>
<sequence length="427" mass="46211">MTPPDATSAVSDLCQERGVEFTTKGAFYRAESAQSRDFAILAALALKHERGKLEVLDAMAASGIRGMRYLLQAEADHVWCNDLSLKVQPALQENLATAAQDPDSSGTFQISQMDVTALLEEMKSSGRQFDLVDIDSFGSKNGGAVIRKAIDVVRPGGLLYITSTDGLALSGRRPEDALRNYGALTSYTPAANEQALRVLAGTAVREGAAKGLHVRPLFSVFAPHGPVYRSMLSVEPQRPPRRPDEAAIGGMAYCRGCGQMRAALGECLDDLICEDAVPGDHPDTGDHMCEWNWCGPMWLGPLHDRDAVQKLRRTANKLGWLHAQKGAGGSDRGPPGQQTSRWQRKAGLSGMLNTMIEESDPTLPAFFYNLDEVARSGALAGTPRKKQLMRMLAKEGYAVASSHVERKGVKTNAPFSTIISTAQRLTE</sequence>
<proteinExistence type="inferred from homology"/>
<evidence type="ECO:0000256" key="1">
    <source>
        <dbReference type="ARBA" id="ARBA00022555"/>
    </source>
</evidence>
<comment type="caution">
    <text evidence="9">The sequence shown here is derived from an EMBL/GenBank/DDBJ whole genome shotgun (WGS) entry which is preliminary data.</text>
</comment>
<dbReference type="InterPro" id="IPR002905">
    <property type="entry name" value="Trm1"/>
</dbReference>
<organism evidence="9 10">
    <name type="scientific">Cymbomonas tetramitiformis</name>
    <dbReference type="NCBI Taxonomy" id="36881"/>
    <lineage>
        <taxon>Eukaryota</taxon>
        <taxon>Viridiplantae</taxon>
        <taxon>Chlorophyta</taxon>
        <taxon>Pyramimonadophyceae</taxon>
        <taxon>Pyramimonadales</taxon>
        <taxon>Pyramimonadaceae</taxon>
        <taxon>Cymbomonas</taxon>
    </lineage>
</organism>
<evidence type="ECO:0000256" key="2">
    <source>
        <dbReference type="ARBA" id="ARBA00022603"/>
    </source>
</evidence>
<keyword evidence="1 7" id="KW-0820">tRNA-binding</keyword>
<dbReference type="InterPro" id="IPR029063">
    <property type="entry name" value="SAM-dependent_MTases_sf"/>
</dbReference>
<keyword evidence="10" id="KW-1185">Reference proteome</keyword>
<evidence type="ECO:0000256" key="8">
    <source>
        <dbReference type="SAM" id="MobiDB-lite"/>
    </source>
</evidence>
<evidence type="ECO:0000256" key="3">
    <source>
        <dbReference type="ARBA" id="ARBA00022679"/>
    </source>
</evidence>
<accession>A0AAE0GUY4</accession>
<dbReference type="SUPFAM" id="SSF53335">
    <property type="entry name" value="S-adenosyl-L-methionine-dependent methyltransferases"/>
    <property type="match status" value="1"/>
</dbReference>
<dbReference type="InterPro" id="IPR042296">
    <property type="entry name" value="tRNA_met_Trm1_C"/>
</dbReference>
<dbReference type="AlphaFoldDB" id="A0AAE0GUY4"/>
<comment type="catalytic activity">
    <reaction evidence="7">
        <text>guanosine(26) in tRNA + 2 S-adenosyl-L-methionine = N(2)-dimethylguanosine(26) in tRNA + 2 S-adenosyl-L-homocysteine + 2 H(+)</text>
        <dbReference type="Rhea" id="RHEA:43140"/>
        <dbReference type="Rhea" id="RHEA-COMP:10359"/>
        <dbReference type="Rhea" id="RHEA-COMP:10360"/>
        <dbReference type="ChEBI" id="CHEBI:15378"/>
        <dbReference type="ChEBI" id="CHEBI:57856"/>
        <dbReference type="ChEBI" id="CHEBI:59789"/>
        <dbReference type="ChEBI" id="CHEBI:74269"/>
        <dbReference type="ChEBI" id="CHEBI:74513"/>
        <dbReference type="EC" id="2.1.1.216"/>
    </reaction>
</comment>
<name>A0AAE0GUY4_9CHLO</name>
<dbReference type="Proteomes" id="UP001190700">
    <property type="component" value="Unassembled WGS sequence"/>
</dbReference>
<evidence type="ECO:0000256" key="4">
    <source>
        <dbReference type="ARBA" id="ARBA00022691"/>
    </source>
</evidence>
<reference evidence="9 10" key="1">
    <citation type="journal article" date="2015" name="Genome Biol. Evol.">
        <title>Comparative Genomics of a Bacterivorous Green Alga Reveals Evolutionary Causalities and Consequences of Phago-Mixotrophic Mode of Nutrition.</title>
        <authorList>
            <person name="Burns J.A."/>
            <person name="Paasch A."/>
            <person name="Narechania A."/>
            <person name="Kim E."/>
        </authorList>
    </citation>
    <scope>NUCLEOTIDE SEQUENCE [LARGE SCALE GENOMIC DNA]</scope>
    <source>
        <strain evidence="9 10">PLY_AMNH</strain>
    </source>
</reference>
<comment type="similarity">
    <text evidence="7">Belongs to the class I-like SAM-binding methyltransferase superfamily. Trm1 family.</text>
</comment>
<dbReference type="Pfam" id="PF02005">
    <property type="entry name" value="TRM"/>
    <property type="match status" value="1"/>
</dbReference>
<dbReference type="Gene3D" id="3.40.50.150">
    <property type="entry name" value="Vaccinia Virus protein VP39"/>
    <property type="match status" value="1"/>
</dbReference>
<dbReference type="CDD" id="cd02440">
    <property type="entry name" value="AdoMet_MTases"/>
    <property type="match status" value="1"/>
</dbReference>
<keyword evidence="4 7" id="KW-0949">S-adenosyl-L-methionine</keyword>
<dbReference type="EC" id="2.1.1.216" evidence="7"/>
<dbReference type="EMBL" id="LGRX02002207">
    <property type="protein sequence ID" value="KAK3284670.1"/>
    <property type="molecule type" value="Genomic_DNA"/>
</dbReference>
<evidence type="ECO:0000313" key="10">
    <source>
        <dbReference type="Proteomes" id="UP001190700"/>
    </source>
</evidence>
<keyword evidence="5 7" id="KW-0819">tRNA processing</keyword>
<evidence type="ECO:0000256" key="6">
    <source>
        <dbReference type="ARBA" id="ARBA00022884"/>
    </source>
</evidence>
<dbReference type="GO" id="GO:0160104">
    <property type="term" value="F:tRNA (guanine(26)-N2)-dimethyltransferase activity"/>
    <property type="evidence" value="ECO:0007669"/>
    <property type="project" value="UniProtKB-UniRule"/>
</dbReference>
<keyword evidence="3 7" id="KW-0808">Transferase</keyword>
<dbReference type="GO" id="GO:0002940">
    <property type="term" value="P:tRNA N2-guanine methylation"/>
    <property type="evidence" value="ECO:0007669"/>
    <property type="project" value="TreeGrafter"/>
</dbReference>
<feature type="region of interest" description="Disordered" evidence="8">
    <location>
        <begin position="322"/>
        <end position="341"/>
    </location>
</feature>
<dbReference type="GO" id="GO:0000049">
    <property type="term" value="F:tRNA binding"/>
    <property type="evidence" value="ECO:0007669"/>
    <property type="project" value="UniProtKB-UniRule"/>
</dbReference>
<dbReference type="PANTHER" id="PTHR10631">
    <property type="entry name" value="N 2 ,N 2 -DIMETHYLGUANOSINE TRNA METHYLTRANSFERASE"/>
    <property type="match status" value="1"/>
</dbReference>
<dbReference type="PANTHER" id="PTHR10631:SF9">
    <property type="entry name" value="TRNA (GUANINE(26)-N(2))-DIMETHYLTRANSFERASE"/>
    <property type="match status" value="1"/>
</dbReference>
<protein>
    <recommendedName>
        <fullName evidence="7">tRNA (guanine(26)-N(2))-dimethyltransferase</fullName>
        <ecNumber evidence="7">2.1.1.216</ecNumber>
    </recommendedName>
</protein>
<dbReference type="Gene3D" id="3.30.56.70">
    <property type="entry name" value="N2,N2-dimethylguanosine tRNA methyltransferase, C-terminal domain"/>
    <property type="match status" value="1"/>
</dbReference>
<evidence type="ECO:0000313" key="9">
    <source>
        <dbReference type="EMBL" id="KAK3284670.1"/>
    </source>
</evidence>
<dbReference type="GO" id="GO:0005634">
    <property type="term" value="C:nucleus"/>
    <property type="evidence" value="ECO:0007669"/>
    <property type="project" value="TreeGrafter"/>
</dbReference>
<evidence type="ECO:0000256" key="5">
    <source>
        <dbReference type="ARBA" id="ARBA00022694"/>
    </source>
</evidence>
<keyword evidence="2 7" id="KW-0489">Methyltransferase</keyword>
<keyword evidence="6 7" id="KW-0694">RNA-binding</keyword>
<gene>
    <name evidence="9" type="ORF">CYMTET_7690</name>
</gene>